<dbReference type="AlphaFoldDB" id="A0A125DFV6"/>
<dbReference type="InterPro" id="IPR037026">
    <property type="entry name" value="Vgr_OB-fold_dom_sf"/>
</dbReference>
<dbReference type="Proteomes" id="UP000068603">
    <property type="component" value="Unassembled WGS sequence"/>
</dbReference>
<dbReference type="PANTHER" id="PTHR32305:SF15">
    <property type="entry name" value="PROTEIN RHSA-RELATED"/>
    <property type="match status" value="1"/>
</dbReference>
<dbReference type="Gene3D" id="2.40.50.230">
    <property type="entry name" value="Gp5 N-terminal domain"/>
    <property type="match status" value="1"/>
</dbReference>
<dbReference type="Pfam" id="PF04717">
    <property type="entry name" value="Phage_base_V"/>
    <property type="match status" value="1"/>
</dbReference>
<organism evidence="6">
    <name type="scientific">Burkholderia stagnalis</name>
    <dbReference type="NCBI Taxonomy" id="1503054"/>
    <lineage>
        <taxon>Bacteria</taxon>
        <taxon>Pseudomonadati</taxon>
        <taxon>Pseudomonadota</taxon>
        <taxon>Betaproteobacteria</taxon>
        <taxon>Burkholderiales</taxon>
        <taxon>Burkholderiaceae</taxon>
        <taxon>Burkholderia</taxon>
        <taxon>Burkholderia cepacia complex</taxon>
    </lineage>
</organism>
<dbReference type="SUPFAM" id="SSF69255">
    <property type="entry name" value="gp5 N-terminal domain-like"/>
    <property type="match status" value="1"/>
</dbReference>
<accession>A0A125DFV6</accession>
<dbReference type="InterPro" id="IPR017847">
    <property type="entry name" value="T6SS_RhsGE_Vgr_subset"/>
</dbReference>
<sequence length="937" mass="100462">MSFVEDRGASGLAGGAVPATAGGLASLGSIAGMAGQLGALTGMPGAGLLGGAASAVQLAQTGMAMLGKTPESIADALNSVTGGRPQLTQDNRYVTLDTPLGQDVLLVNAAVIDEHVNQLPEIHLDLLSHRNNIGPEQIVGQRVKIALDPQGKTFSLTKIVAASAETDERRYFDGYVASFGRVGNSGTVTRYEMSVVPWFWFLTRSTDCRIFQNLAPQDILREIFQEMGFADFEFDIRSERPPLEYIVMYDESYYHFCTRLMEQEGLVWTFRFEKDRHVLVIGDSNSLFRPIPNLETIPYYADSAASELNGIDRWDEAFSFRVGKITFRDFNYNQPSSSLMHVEVPTVSLKHDNIQGTERYQYHSLYDHGEDGERYARYAMEAEEAQARRFNGAGYARGMTTNGRFTLVNHASSSYNDKEFVILRVRHQAVNDYTRQGAELPYHNTFTCLPFDIPFRPERRTRKPSMHGTQSAMVVGPKGEEIHTDGSRVKLHFPWDRRGKRDGSDSMWVRVSQPWAGKGWGGAAIPRIGQEVIVAFNEGDPDNPVVVGRVFNGDSGNPYHGSGGQTMGIKSQTHKGAGSNELRFSDANGAQEFFMHAQKDMNTVVKDNESHTVEGGARKVSVLKGDETKHVAQGSLTETIALTRSSTANVINTQAVANAAGPGTQSHEASDGIEHRVGDSVVTMTKGSIKLTHGASTILIDASGIYIDGPVIHLNQGGASAPPGGTGAAGGDAAAAAGAAGAGAAAAGGAAAPQQTGLGDDVDKLAAKSPGLQGDLKKLKDDGWKFKYGAPGGGSFANRGEQTVTLDGNLKGNTAATTQALAHEAGHATYPFKPDYSSKAAYVDGTLADEGAATLNNIKAQREILANGGQDIGIAGNGANHAAYNKAYDQFLKDGNADAARHAIGAQFGKGEITSTTKQPYAEYYGGWYDKNFPPKK</sequence>
<evidence type="ECO:0000313" key="7">
    <source>
        <dbReference type="Proteomes" id="UP000068603"/>
    </source>
</evidence>
<gene>
    <name evidence="6" type="ORF">WT44_12115</name>
</gene>
<reference evidence="6 7" key="1">
    <citation type="submission" date="2015-11" db="EMBL/GenBank/DDBJ databases">
        <title>Expanding the genomic diversity of Burkholderia species for the development of highly accurate diagnostics.</title>
        <authorList>
            <person name="Sahl J."/>
            <person name="Keim P."/>
            <person name="Wagner D."/>
        </authorList>
    </citation>
    <scope>NUCLEOTIDE SEQUENCE [LARGE SCALE GENOMIC DNA]</scope>
    <source>
        <strain evidence="6 7">MSMB1960WGS</strain>
    </source>
</reference>
<dbReference type="NCBIfam" id="TIGR01646">
    <property type="entry name" value="vgr_GE"/>
    <property type="match status" value="1"/>
</dbReference>
<comment type="caution">
    <text evidence="6">The sequence shown here is derived from an EMBL/GenBank/DDBJ whole genome shotgun (WGS) entry which is preliminary data.</text>
</comment>
<name>A0A125DFV6_9BURK</name>
<dbReference type="RefSeq" id="WP_060149613.1">
    <property type="nucleotide sequence ID" value="NZ_LPGD01000060.1"/>
</dbReference>
<dbReference type="PANTHER" id="PTHR32305">
    <property type="match status" value="1"/>
</dbReference>
<keyword evidence="3" id="KW-0964">Secreted</keyword>
<dbReference type="Gene3D" id="2.30.110.50">
    <property type="match status" value="1"/>
</dbReference>
<dbReference type="GO" id="GO:0005576">
    <property type="term" value="C:extracellular region"/>
    <property type="evidence" value="ECO:0007669"/>
    <property type="project" value="UniProtKB-SubCell"/>
</dbReference>
<dbReference type="InterPro" id="IPR050708">
    <property type="entry name" value="T6SS_VgrG/RHS"/>
</dbReference>
<evidence type="ECO:0000313" key="6">
    <source>
        <dbReference type="EMBL" id="KWA63510.1"/>
    </source>
</evidence>
<evidence type="ECO:0000259" key="5">
    <source>
        <dbReference type="Pfam" id="PF22178"/>
    </source>
</evidence>
<proteinExistence type="inferred from homology"/>
<protein>
    <submittedName>
        <fullName evidence="6">Type VI secretion protein</fullName>
    </submittedName>
</protein>
<dbReference type="NCBIfam" id="TIGR03361">
    <property type="entry name" value="VI_Rhs_Vgr"/>
    <property type="match status" value="1"/>
</dbReference>
<comment type="subcellular location">
    <subcellularLocation>
        <location evidence="1">Secreted</location>
    </subcellularLocation>
</comment>
<dbReference type="InterPro" id="IPR006533">
    <property type="entry name" value="T6SS_Vgr_RhsGE"/>
</dbReference>
<evidence type="ECO:0000259" key="4">
    <source>
        <dbReference type="Pfam" id="PF04717"/>
    </source>
</evidence>
<dbReference type="Gene3D" id="2.20.220.20">
    <property type="match status" value="1"/>
</dbReference>
<evidence type="ECO:0000256" key="2">
    <source>
        <dbReference type="ARBA" id="ARBA00005558"/>
    </source>
</evidence>
<dbReference type="Pfam" id="PF05954">
    <property type="entry name" value="Phage_GPD"/>
    <property type="match status" value="1"/>
</dbReference>
<dbReference type="STRING" id="1503054.WT74_22275"/>
<dbReference type="SUPFAM" id="SSF69349">
    <property type="entry name" value="Phage fibre proteins"/>
    <property type="match status" value="1"/>
</dbReference>
<dbReference type="EMBL" id="LPHB01000035">
    <property type="protein sequence ID" value="KWA63510.1"/>
    <property type="molecule type" value="Genomic_DNA"/>
</dbReference>
<dbReference type="Gene3D" id="4.10.220.110">
    <property type="match status" value="1"/>
</dbReference>
<evidence type="ECO:0000256" key="1">
    <source>
        <dbReference type="ARBA" id="ARBA00004613"/>
    </source>
</evidence>
<comment type="similarity">
    <text evidence="2">Belongs to the VgrG protein family.</text>
</comment>
<dbReference type="InterPro" id="IPR006531">
    <property type="entry name" value="Gp5/Vgr_OB"/>
</dbReference>
<evidence type="ECO:0000256" key="3">
    <source>
        <dbReference type="ARBA" id="ARBA00022525"/>
    </source>
</evidence>
<dbReference type="Pfam" id="PF22178">
    <property type="entry name" value="Gp5_trimer_C"/>
    <property type="match status" value="1"/>
</dbReference>
<feature type="domain" description="Gp5/Type VI secretion system Vgr C-terminal trimerisation" evidence="5">
    <location>
        <begin position="567"/>
        <end position="658"/>
    </location>
</feature>
<feature type="domain" description="Gp5/Type VI secretion system Vgr protein OB-fold" evidence="4">
    <location>
        <begin position="487"/>
        <end position="551"/>
    </location>
</feature>
<dbReference type="InterPro" id="IPR054030">
    <property type="entry name" value="Gp5_Vgr_C"/>
</dbReference>
<dbReference type="Gene3D" id="3.55.50.10">
    <property type="entry name" value="Baseplate protein-like domains"/>
    <property type="match status" value="1"/>
</dbReference>
<dbReference type="SUPFAM" id="SSF69279">
    <property type="entry name" value="Phage tail proteins"/>
    <property type="match status" value="2"/>
</dbReference>